<feature type="coiled-coil region" evidence="1">
    <location>
        <begin position="101"/>
        <end position="128"/>
    </location>
</feature>
<dbReference type="RefSeq" id="WP_018980873.1">
    <property type="nucleotide sequence ID" value="NZ_BAQD01000004.1"/>
</dbReference>
<accession>A0ABQ0NWW2</accession>
<sequence>MSRLAASSMLRLAVLSVVLGGSMAGPVASADDEGLSREAIMRQHQHLAQQNGGGDEPASENVDGESLAPPLAASDEGNGSSQGKVTKKAGGDLVTRLLERVSALEGQVRTLRGDVDQLTNQVHQDEANTSKQLSDMQFAQQGAAPRHAAAVAAPAVVNEEHKSANSSVSTAKQNLHDGALAIKAHHYDEAERLAREALKTAHSSWGKTEAQFLLAQSLAGKKAYQKAALAYYDTYSKDPQSKRAPEALLGVSGAMLALKDKNSACEALQRLKHEFPNAPERVKASEKVFRARAACQ</sequence>
<evidence type="ECO:0008006" key="6">
    <source>
        <dbReference type="Google" id="ProtNLM"/>
    </source>
</evidence>
<evidence type="ECO:0000256" key="1">
    <source>
        <dbReference type="SAM" id="Coils"/>
    </source>
</evidence>
<organism evidence="4 5">
    <name type="scientific">Saccharibacter floricola DSM 15669</name>
    <dbReference type="NCBI Taxonomy" id="1123227"/>
    <lineage>
        <taxon>Bacteria</taxon>
        <taxon>Pseudomonadati</taxon>
        <taxon>Pseudomonadota</taxon>
        <taxon>Alphaproteobacteria</taxon>
        <taxon>Acetobacterales</taxon>
        <taxon>Acetobacteraceae</taxon>
        <taxon>Saccharibacter</taxon>
    </lineage>
</organism>
<keyword evidence="3" id="KW-0732">Signal</keyword>
<gene>
    <name evidence="4" type="ORF">AA15669_0429</name>
</gene>
<reference evidence="4" key="1">
    <citation type="submission" date="2013-04" db="EMBL/GenBank/DDBJ databases">
        <title>The genome sequencing project of 58 acetic acid bacteria.</title>
        <authorList>
            <person name="Okamoto-Kainuma A."/>
            <person name="Ishikawa M."/>
            <person name="Umino S."/>
            <person name="Koizumi Y."/>
            <person name="Shiwa Y."/>
            <person name="Yoshikawa H."/>
            <person name="Matsutani M."/>
            <person name="Matsushita K."/>
        </authorList>
    </citation>
    <scope>NUCLEOTIDE SEQUENCE</scope>
    <source>
        <strain evidence="4">DSM 15669</strain>
    </source>
</reference>
<feature type="region of interest" description="Disordered" evidence="2">
    <location>
        <begin position="45"/>
        <end position="88"/>
    </location>
</feature>
<keyword evidence="5" id="KW-1185">Reference proteome</keyword>
<name>A0ABQ0NWW2_9PROT</name>
<dbReference type="InterPro" id="IPR011990">
    <property type="entry name" value="TPR-like_helical_dom_sf"/>
</dbReference>
<feature type="chain" id="PRO_5046179609" description="Cell division coordinator CpoB" evidence="3">
    <location>
        <begin position="31"/>
        <end position="296"/>
    </location>
</feature>
<dbReference type="SUPFAM" id="SSF48452">
    <property type="entry name" value="TPR-like"/>
    <property type="match status" value="1"/>
</dbReference>
<evidence type="ECO:0000256" key="3">
    <source>
        <dbReference type="SAM" id="SignalP"/>
    </source>
</evidence>
<feature type="signal peptide" evidence="3">
    <location>
        <begin position="1"/>
        <end position="30"/>
    </location>
</feature>
<dbReference type="Gene3D" id="1.25.40.10">
    <property type="entry name" value="Tetratricopeptide repeat domain"/>
    <property type="match status" value="1"/>
</dbReference>
<proteinExistence type="predicted"/>
<keyword evidence="1" id="KW-0175">Coiled coil</keyword>
<protein>
    <recommendedName>
        <fullName evidence="6">Cell division coordinator CpoB</fullName>
    </recommendedName>
</protein>
<evidence type="ECO:0000313" key="5">
    <source>
        <dbReference type="Proteomes" id="UP001062901"/>
    </source>
</evidence>
<dbReference type="EMBL" id="BAQD01000004">
    <property type="protein sequence ID" value="GBQ05360.1"/>
    <property type="molecule type" value="Genomic_DNA"/>
</dbReference>
<evidence type="ECO:0000256" key="2">
    <source>
        <dbReference type="SAM" id="MobiDB-lite"/>
    </source>
</evidence>
<comment type="caution">
    <text evidence="4">The sequence shown here is derived from an EMBL/GenBank/DDBJ whole genome shotgun (WGS) entry which is preliminary data.</text>
</comment>
<evidence type="ECO:0000313" key="4">
    <source>
        <dbReference type="EMBL" id="GBQ05360.1"/>
    </source>
</evidence>
<dbReference type="Proteomes" id="UP001062901">
    <property type="component" value="Unassembled WGS sequence"/>
</dbReference>